<protein>
    <submittedName>
        <fullName evidence="2">Uncharacterized protein</fullName>
    </submittedName>
</protein>
<dbReference type="EMBL" id="VUMN01000008">
    <property type="protein sequence ID" value="MSS58239.1"/>
    <property type="molecule type" value="Genomic_DNA"/>
</dbReference>
<feature type="coiled-coil region" evidence="1">
    <location>
        <begin position="89"/>
        <end position="178"/>
    </location>
</feature>
<dbReference type="RefSeq" id="WP_105305055.1">
    <property type="nucleotide sequence ID" value="NZ_VUMN01000008.1"/>
</dbReference>
<name>A0A7X2NRL9_9FIRM</name>
<accession>A0A7X2NRL9</accession>
<keyword evidence="1" id="KW-0175">Coiled coil</keyword>
<gene>
    <name evidence="2" type="ORF">FYJ51_04895</name>
</gene>
<evidence type="ECO:0000313" key="3">
    <source>
        <dbReference type="Proteomes" id="UP000461880"/>
    </source>
</evidence>
<comment type="caution">
    <text evidence="2">The sequence shown here is derived from an EMBL/GenBank/DDBJ whole genome shotgun (WGS) entry which is preliminary data.</text>
</comment>
<reference evidence="2 3" key="1">
    <citation type="submission" date="2019-08" db="EMBL/GenBank/DDBJ databases">
        <title>In-depth cultivation of the pig gut microbiome towards novel bacterial diversity and tailored functional studies.</title>
        <authorList>
            <person name="Wylensek D."/>
            <person name="Hitch T.C.A."/>
            <person name="Clavel T."/>
        </authorList>
    </citation>
    <scope>NUCLEOTIDE SEQUENCE [LARGE SCALE GENOMIC DNA]</scope>
    <source>
        <strain evidence="2 3">Oil+RF-744-GAM-WT-6</strain>
    </source>
</reference>
<dbReference type="Proteomes" id="UP000461880">
    <property type="component" value="Unassembled WGS sequence"/>
</dbReference>
<proteinExistence type="predicted"/>
<evidence type="ECO:0000313" key="2">
    <source>
        <dbReference type="EMBL" id="MSS58239.1"/>
    </source>
</evidence>
<sequence>MTEAENKDLVDKTSGKKQKMLSMAMKVDEATASEFRKIARESGMEQGTLLNAMIENFRLNENKTLYKEHAEDIQTVQDLMSTILYKYVALLAENKVSEEKAKAKQAQEIAALKQQIEELSASSKLFESEHALRMELESRVAEQRNKLDSLQNQIQQMAAQHTNEMDALRNKYNAELVEQSRKYAEEYQRFLNANTVRQQG</sequence>
<dbReference type="AlphaFoldDB" id="A0A7X2NRL9"/>
<evidence type="ECO:0000256" key="1">
    <source>
        <dbReference type="SAM" id="Coils"/>
    </source>
</evidence>
<keyword evidence="3" id="KW-1185">Reference proteome</keyword>
<organism evidence="2 3">
    <name type="scientific">Stecheria intestinalis</name>
    <dbReference type="NCBI Taxonomy" id="2606630"/>
    <lineage>
        <taxon>Bacteria</taxon>
        <taxon>Bacillati</taxon>
        <taxon>Bacillota</taxon>
        <taxon>Erysipelotrichia</taxon>
        <taxon>Erysipelotrichales</taxon>
        <taxon>Erysipelotrichaceae</taxon>
        <taxon>Stecheria</taxon>
    </lineage>
</organism>